<evidence type="ECO:0000256" key="2">
    <source>
        <dbReference type="ARBA" id="ARBA00022691"/>
    </source>
</evidence>
<name>A0A1E3XAM3_9BACT</name>
<dbReference type="Proteomes" id="UP000094056">
    <property type="component" value="Unassembled WGS sequence"/>
</dbReference>
<reference evidence="6 7" key="1">
    <citation type="submission" date="2016-07" db="EMBL/GenBank/DDBJ databases">
        <title>Draft genome of Scalindua rubra, obtained from a brine-seawater interface in the Red Sea, sheds light on salt adaptation in anammox bacteria.</title>
        <authorList>
            <person name="Speth D.R."/>
            <person name="Lagkouvardos I."/>
            <person name="Wang Y."/>
            <person name="Qian P.-Y."/>
            <person name="Dutilh B.E."/>
            <person name="Jetten M.S."/>
        </authorList>
    </citation>
    <scope>NUCLEOTIDE SEQUENCE [LARGE SCALE GENOMIC DNA]</scope>
    <source>
        <strain evidence="6">BSI-1</strain>
    </source>
</reference>
<dbReference type="PATRIC" id="fig|1872076.5.peg.2588"/>
<gene>
    <name evidence="6" type="ORF">SCARUB_02193</name>
</gene>
<evidence type="ECO:0000313" key="7">
    <source>
        <dbReference type="Proteomes" id="UP000094056"/>
    </source>
</evidence>
<evidence type="ECO:0000256" key="4">
    <source>
        <dbReference type="ARBA" id="ARBA00023004"/>
    </source>
</evidence>
<dbReference type="AlphaFoldDB" id="A0A1E3XAM3"/>
<accession>A0A1E3XAM3</accession>
<dbReference type="InterPro" id="IPR058240">
    <property type="entry name" value="rSAM_sf"/>
</dbReference>
<dbReference type="GO" id="GO:0051536">
    <property type="term" value="F:iron-sulfur cluster binding"/>
    <property type="evidence" value="ECO:0007669"/>
    <property type="project" value="UniProtKB-KW"/>
</dbReference>
<dbReference type="GO" id="GO:0046872">
    <property type="term" value="F:metal ion binding"/>
    <property type="evidence" value="ECO:0007669"/>
    <property type="project" value="UniProtKB-KW"/>
</dbReference>
<protein>
    <submittedName>
        <fullName evidence="6">Putative iron sulfur protein</fullName>
    </submittedName>
</protein>
<keyword evidence="5" id="KW-0411">Iron-sulfur</keyword>
<keyword evidence="2" id="KW-0949">S-adenosyl-L-methionine</keyword>
<dbReference type="EMBL" id="MAYW01000052">
    <property type="protein sequence ID" value="ODS32697.1"/>
    <property type="molecule type" value="Genomic_DNA"/>
</dbReference>
<comment type="cofactor">
    <cofactor evidence="1">
        <name>[4Fe-4S] cluster</name>
        <dbReference type="ChEBI" id="CHEBI:49883"/>
    </cofactor>
</comment>
<evidence type="ECO:0000256" key="5">
    <source>
        <dbReference type="ARBA" id="ARBA00023014"/>
    </source>
</evidence>
<dbReference type="SUPFAM" id="SSF102114">
    <property type="entry name" value="Radical SAM enzymes"/>
    <property type="match status" value="1"/>
</dbReference>
<evidence type="ECO:0000256" key="3">
    <source>
        <dbReference type="ARBA" id="ARBA00022723"/>
    </source>
</evidence>
<keyword evidence="3" id="KW-0479">Metal-binding</keyword>
<dbReference type="InterPro" id="IPR007197">
    <property type="entry name" value="rSAM"/>
</dbReference>
<dbReference type="InterPro" id="IPR051198">
    <property type="entry name" value="BchE-like"/>
</dbReference>
<evidence type="ECO:0000256" key="1">
    <source>
        <dbReference type="ARBA" id="ARBA00001966"/>
    </source>
</evidence>
<dbReference type="SFLD" id="SFLDS00029">
    <property type="entry name" value="Radical_SAM"/>
    <property type="match status" value="1"/>
</dbReference>
<evidence type="ECO:0000313" key="6">
    <source>
        <dbReference type="EMBL" id="ODS32697.1"/>
    </source>
</evidence>
<keyword evidence="4" id="KW-0408">Iron</keyword>
<proteinExistence type="predicted"/>
<sequence>MNVLLVEPGYKNKYPPLGLMKISTYHKMKGHNVTFVKGYCKEKRAKKWDRIYIATLFSFYWNYTIKTIKYYKKSVDDKNKIKIGGVLATIMANELEIETGIKPIKGLLNVKGKLGYKNDNIIDTLTPDYSILDQIDYKYPAKDAYFGYMTKGCKRKCPFCAVNIMEPKYIQYIPMKEQIKRVKKKYGEKKDLLLIDNNILASPNFNKIVDEILEMGFYKGAKLNDKLRYVDFNQGLDTRFLTKAKMHRLAELPIKPLRIAFDYYSLRNTYIEKVKWAAECGFIVLSNYILYNYKDTPEELYLRLKINIELNEKFGTQIFSFPMKYVPNNQKNRFYVGHNWNRRYLRGIQCILNATHGVVGPKKKFFQAAFGRNLKEFRRILLMPDDYIIYRSKYESNGAIDWWNTYSILTPKQKRKFHAIIYENDFKNGRDTNDPVINTLLQPYPIIKSKNLKVVHLV</sequence>
<organism evidence="6 7">
    <name type="scientific">Candidatus Scalindua rubra</name>
    <dbReference type="NCBI Taxonomy" id="1872076"/>
    <lineage>
        <taxon>Bacteria</taxon>
        <taxon>Pseudomonadati</taxon>
        <taxon>Planctomycetota</taxon>
        <taxon>Candidatus Brocadiia</taxon>
        <taxon>Candidatus Brocadiales</taxon>
        <taxon>Candidatus Scalinduaceae</taxon>
        <taxon>Candidatus Scalindua</taxon>
    </lineage>
</organism>
<dbReference type="PANTHER" id="PTHR43409">
    <property type="entry name" value="ANAEROBIC MAGNESIUM-PROTOPORPHYRIN IX MONOMETHYL ESTER CYCLASE-RELATED"/>
    <property type="match status" value="1"/>
</dbReference>
<dbReference type="GO" id="GO:0003824">
    <property type="term" value="F:catalytic activity"/>
    <property type="evidence" value="ECO:0007669"/>
    <property type="project" value="InterPro"/>
</dbReference>
<comment type="caution">
    <text evidence="6">The sequence shown here is derived from an EMBL/GenBank/DDBJ whole genome shotgun (WGS) entry which is preliminary data.</text>
</comment>